<feature type="binding site" evidence="3">
    <location>
        <position position="103"/>
    </location>
    <ligand>
        <name>Cu cation</name>
        <dbReference type="ChEBI" id="CHEBI:23378"/>
    </ligand>
</feature>
<dbReference type="EMBL" id="VHSG01000023">
    <property type="protein sequence ID" value="TQV70718.1"/>
    <property type="molecule type" value="Genomic_DNA"/>
</dbReference>
<dbReference type="Gene3D" id="3.40.30.10">
    <property type="entry name" value="Glutaredoxin"/>
    <property type="match status" value="1"/>
</dbReference>
<dbReference type="PANTHER" id="PTHR12151:SF25">
    <property type="entry name" value="LINALOOL DEHYDRATASE_ISOMERASE DOMAIN-CONTAINING PROTEIN"/>
    <property type="match status" value="1"/>
</dbReference>
<evidence type="ECO:0000259" key="6">
    <source>
        <dbReference type="PROSITE" id="PS51352"/>
    </source>
</evidence>
<evidence type="ECO:0000256" key="5">
    <source>
        <dbReference type="SAM" id="Phobius"/>
    </source>
</evidence>
<feature type="domain" description="Thioredoxin" evidence="6">
    <location>
        <begin position="65"/>
        <end position="228"/>
    </location>
</feature>
<keyword evidence="4" id="KW-1015">Disulfide bond</keyword>
<gene>
    <name evidence="7" type="ORF">FKG94_20525</name>
</gene>
<evidence type="ECO:0000256" key="1">
    <source>
        <dbReference type="ARBA" id="ARBA00010996"/>
    </source>
</evidence>
<comment type="caution">
    <text evidence="7">The sequence shown here is derived from an EMBL/GenBank/DDBJ whole genome shotgun (WGS) entry which is preliminary data.</text>
</comment>
<dbReference type="InterPro" id="IPR036249">
    <property type="entry name" value="Thioredoxin-like_sf"/>
</dbReference>
<feature type="binding site" evidence="3">
    <location>
        <position position="191"/>
    </location>
    <ligand>
        <name>Cu cation</name>
        <dbReference type="ChEBI" id="CHEBI:23378"/>
    </ligand>
</feature>
<keyword evidence="5" id="KW-0812">Transmembrane</keyword>
<keyword evidence="5" id="KW-1133">Transmembrane helix</keyword>
<dbReference type="InterPro" id="IPR003782">
    <property type="entry name" value="SCO1/SenC"/>
</dbReference>
<dbReference type="OrthoDB" id="9790194at2"/>
<reference evidence="7 8" key="1">
    <citation type="submission" date="2019-06" db="EMBL/GenBank/DDBJ databases">
        <title>Whole genome sequence for Cellvibrionaceae sp. R142.</title>
        <authorList>
            <person name="Wang G."/>
        </authorList>
    </citation>
    <scope>NUCLEOTIDE SEQUENCE [LARGE SCALE GENOMIC DNA]</scope>
    <source>
        <strain evidence="7 8">R142</strain>
    </source>
</reference>
<keyword evidence="2 3" id="KW-0186">Copper</keyword>
<keyword evidence="8" id="KW-1185">Reference proteome</keyword>
<proteinExistence type="inferred from homology"/>
<dbReference type="CDD" id="cd02968">
    <property type="entry name" value="SCO"/>
    <property type="match status" value="1"/>
</dbReference>
<dbReference type="GO" id="GO:0046872">
    <property type="term" value="F:metal ion binding"/>
    <property type="evidence" value="ECO:0007669"/>
    <property type="project" value="UniProtKB-KW"/>
</dbReference>
<evidence type="ECO:0000313" key="8">
    <source>
        <dbReference type="Proteomes" id="UP000319732"/>
    </source>
</evidence>
<dbReference type="SUPFAM" id="SSF52833">
    <property type="entry name" value="Thioredoxin-like"/>
    <property type="match status" value="1"/>
</dbReference>
<dbReference type="PANTHER" id="PTHR12151">
    <property type="entry name" value="ELECTRON TRANSPORT PROTIN SCO1/SENC FAMILY MEMBER"/>
    <property type="match status" value="1"/>
</dbReference>
<feature type="binding site" evidence="3">
    <location>
        <position position="107"/>
    </location>
    <ligand>
        <name>Cu cation</name>
        <dbReference type="ChEBI" id="CHEBI:23378"/>
    </ligand>
</feature>
<keyword evidence="5" id="KW-0472">Membrane</keyword>
<accession>A0A545T0G7</accession>
<evidence type="ECO:0000256" key="4">
    <source>
        <dbReference type="PIRSR" id="PIRSR603782-2"/>
    </source>
</evidence>
<dbReference type="FunFam" id="3.40.30.10:FF:000013">
    <property type="entry name" value="Blast:Protein SCO1 homolog, mitochondrial"/>
    <property type="match status" value="1"/>
</dbReference>
<evidence type="ECO:0000256" key="2">
    <source>
        <dbReference type="ARBA" id="ARBA00023008"/>
    </source>
</evidence>
<comment type="similarity">
    <text evidence="1">Belongs to the SCO1/2 family.</text>
</comment>
<evidence type="ECO:0000313" key="7">
    <source>
        <dbReference type="EMBL" id="TQV70718.1"/>
    </source>
</evidence>
<protein>
    <submittedName>
        <fullName evidence="7">SCO family protein</fullName>
    </submittedName>
</protein>
<dbReference type="AlphaFoldDB" id="A0A545T0G7"/>
<dbReference type="Pfam" id="PF02630">
    <property type="entry name" value="SCO1-SenC"/>
    <property type="match status" value="1"/>
</dbReference>
<sequence>MTDSSVITAAADTRSLEEGRRRGVRFTVVILVAFIATVLGLFYNKFTSPRVLSATDLRVNGAFEFDKPRIFKDFQLTDHRGQAFSLANLQDKWTLMFFGFTYCPDICPTTMATLNELVGTLDEKILDNTQVVLVSVDPARDTVDKLAQYVPYFNEDFIGLTGEFLQIKRLATQLNIAFNKVTLEDTYTVDHSANVVLINPKGHYHGFFKPPLDIARLKLTYQSMVTAF</sequence>
<keyword evidence="3" id="KW-0479">Metal-binding</keyword>
<feature type="disulfide bond" description="Redox-active" evidence="4">
    <location>
        <begin position="103"/>
        <end position="107"/>
    </location>
</feature>
<evidence type="ECO:0000256" key="3">
    <source>
        <dbReference type="PIRSR" id="PIRSR603782-1"/>
    </source>
</evidence>
<dbReference type="PROSITE" id="PS51352">
    <property type="entry name" value="THIOREDOXIN_2"/>
    <property type="match status" value="1"/>
</dbReference>
<dbReference type="Proteomes" id="UP000319732">
    <property type="component" value="Unassembled WGS sequence"/>
</dbReference>
<organism evidence="7 8">
    <name type="scientific">Exilibacterium tricleocarpae</name>
    <dbReference type="NCBI Taxonomy" id="2591008"/>
    <lineage>
        <taxon>Bacteria</taxon>
        <taxon>Pseudomonadati</taxon>
        <taxon>Pseudomonadota</taxon>
        <taxon>Gammaproteobacteria</taxon>
        <taxon>Cellvibrionales</taxon>
        <taxon>Cellvibrionaceae</taxon>
        <taxon>Exilibacterium</taxon>
    </lineage>
</organism>
<dbReference type="InterPro" id="IPR013766">
    <property type="entry name" value="Thioredoxin_domain"/>
</dbReference>
<feature type="transmembrane region" description="Helical" evidence="5">
    <location>
        <begin position="24"/>
        <end position="43"/>
    </location>
</feature>
<name>A0A545T0G7_9GAMM</name>
<dbReference type="RefSeq" id="WP_142928819.1">
    <property type="nucleotide sequence ID" value="NZ_ML660101.1"/>
</dbReference>